<evidence type="ECO:0000313" key="1">
    <source>
        <dbReference type="EMBL" id="KDN38934.1"/>
    </source>
</evidence>
<reference evidence="1 2" key="1">
    <citation type="submission" date="2014-05" db="EMBL/GenBank/DDBJ databases">
        <title>Draft genome sequence of a rare smut relative, Tilletiaria anomala UBC 951.</title>
        <authorList>
            <consortium name="DOE Joint Genome Institute"/>
            <person name="Toome M."/>
            <person name="Kuo A."/>
            <person name="Henrissat B."/>
            <person name="Lipzen A."/>
            <person name="Tritt A."/>
            <person name="Yoshinaga Y."/>
            <person name="Zane M."/>
            <person name="Barry K."/>
            <person name="Grigoriev I.V."/>
            <person name="Spatafora J.W."/>
            <person name="Aimea M.C."/>
        </authorList>
    </citation>
    <scope>NUCLEOTIDE SEQUENCE [LARGE SCALE GENOMIC DNA]</scope>
    <source>
        <strain evidence="1 2">UBC 951</strain>
    </source>
</reference>
<accession>A0A066VJM6</accession>
<dbReference type="Proteomes" id="UP000027361">
    <property type="component" value="Unassembled WGS sequence"/>
</dbReference>
<comment type="caution">
    <text evidence="1">The sequence shown here is derived from an EMBL/GenBank/DDBJ whole genome shotgun (WGS) entry which is preliminary data.</text>
</comment>
<sequence>MRRTRSAFGAGRRLYATLTGTGRGFLNMHSLTSVRTLGVALLPFCDTYPGCAHSRTCPVHVHATLHPSTCTLQSNPGPLDALTAVRLIWGRRHAGASTVYALRILAYGHVQTTCTRPDHLTGLTKQHRDESPLISAAFASFVSRGKMM</sequence>
<dbReference type="AlphaFoldDB" id="A0A066VJM6"/>
<dbReference type="InParanoid" id="A0A066VJM6"/>
<name>A0A066VJM6_TILAU</name>
<organism evidence="1 2">
    <name type="scientific">Tilletiaria anomala (strain ATCC 24038 / CBS 436.72 / UBC 951)</name>
    <dbReference type="NCBI Taxonomy" id="1037660"/>
    <lineage>
        <taxon>Eukaryota</taxon>
        <taxon>Fungi</taxon>
        <taxon>Dikarya</taxon>
        <taxon>Basidiomycota</taxon>
        <taxon>Ustilaginomycotina</taxon>
        <taxon>Exobasidiomycetes</taxon>
        <taxon>Georgefischeriales</taxon>
        <taxon>Tilletiariaceae</taxon>
        <taxon>Tilletiaria</taxon>
    </lineage>
</organism>
<gene>
    <name evidence="1" type="ORF">K437DRAFT_18975</name>
</gene>
<evidence type="ECO:0000313" key="2">
    <source>
        <dbReference type="Proteomes" id="UP000027361"/>
    </source>
</evidence>
<proteinExistence type="predicted"/>
<dbReference type="HOGENOM" id="CLU_1760054_0_0_1"/>
<dbReference type="GeneID" id="25261971"/>
<protein>
    <submittedName>
        <fullName evidence="1">Uncharacterized protein</fullName>
    </submittedName>
</protein>
<keyword evidence="2" id="KW-1185">Reference proteome</keyword>
<dbReference type="RefSeq" id="XP_013240861.1">
    <property type="nucleotide sequence ID" value="XM_013385407.1"/>
</dbReference>
<dbReference type="EMBL" id="JMSN01000111">
    <property type="protein sequence ID" value="KDN38934.1"/>
    <property type="molecule type" value="Genomic_DNA"/>
</dbReference>